<feature type="non-terminal residue" evidence="2">
    <location>
        <position position="289"/>
    </location>
</feature>
<dbReference type="EMBL" id="UINC01147462">
    <property type="protein sequence ID" value="SVD38803.1"/>
    <property type="molecule type" value="Genomic_DNA"/>
</dbReference>
<accession>A0A382UX07</accession>
<organism evidence="2">
    <name type="scientific">marine metagenome</name>
    <dbReference type="NCBI Taxonomy" id="408172"/>
    <lineage>
        <taxon>unclassified sequences</taxon>
        <taxon>metagenomes</taxon>
        <taxon>ecological metagenomes</taxon>
    </lineage>
</organism>
<feature type="region of interest" description="Disordered" evidence="1">
    <location>
        <begin position="32"/>
        <end position="54"/>
    </location>
</feature>
<evidence type="ECO:0000313" key="2">
    <source>
        <dbReference type="EMBL" id="SVD38803.1"/>
    </source>
</evidence>
<evidence type="ECO:0000256" key="1">
    <source>
        <dbReference type="SAM" id="MobiDB-lite"/>
    </source>
</evidence>
<dbReference type="AlphaFoldDB" id="A0A382UX07"/>
<gene>
    <name evidence="2" type="ORF">METZ01_LOCUS391657</name>
</gene>
<feature type="non-terminal residue" evidence="2">
    <location>
        <position position="1"/>
    </location>
</feature>
<reference evidence="2" key="1">
    <citation type="submission" date="2018-05" db="EMBL/GenBank/DDBJ databases">
        <authorList>
            <person name="Lanie J.A."/>
            <person name="Ng W.-L."/>
            <person name="Kazmierczak K.M."/>
            <person name="Andrzejewski T.M."/>
            <person name="Davidsen T.M."/>
            <person name="Wayne K.J."/>
            <person name="Tettelin H."/>
            <person name="Glass J.I."/>
            <person name="Rusch D."/>
            <person name="Podicherti R."/>
            <person name="Tsui H.-C.T."/>
            <person name="Winkler M.E."/>
        </authorList>
    </citation>
    <scope>NUCLEOTIDE SEQUENCE</scope>
</reference>
<proteinExistence type="predicted"/>
<protein>
    <submittedName>
        <fullName evidence="2">Uncharacterized protein</fullName>
    </submittedName>
</protein>
<sequence length="289" mass="31654">TEINMNSYKILISTLFIAASISGQNISDGVPYLPDPPIDHENTGSNNGSSSSRDDYLLDFEDSSNLGVTYSTNVGWSNTGGGHLYLDYWDDDDYIYFAEPTDVASFQMNAMPYEGYTEGDIGYQDIYAYDESGTTLWSTTVDLTGFTNWNSWLTVTVETAGVKTLHFVAPGNDPHNNGFWPSIDNMDILLNTVPVAASGSSTGNEDTDQSITLTATDTDGSTLVNALDNNGFEDGVEHWEFWPTSSSSWLQSTGDEMYNSTETFTAYEGSSSLKLWGLYSGDSTENNVF</sequence>
<name>A0A382UX07_9ZZZZ</name>